<evidence type="ECO:0000259" key="8">
    <source>
        <dbReference type="Pfam" id="PF03941"/>
    </source>
</evidence>
<dbReference type="InterPro" id="IPR005635">
    <property type="entry name" value="Inner_centromere_prot_ARK-bd"/>
</dbReference>
<comment type="subcellular location">
    <subcellularLocation>
        <location evidence="2">Cytoplasm</location>
        <location evidence="2">Cytoskeleton</location>
        <location evidence="2">Spindle</location>
    </subcellularLocation>
    <subcellularLocation>
        <location evidence="1">Nucleus</location>
    </subcellularLocation>
</comment>
<feature type="compositionally biased region" description="Polar residues" evidence="7">
    <location>
        <begin position="570"/>
        <end position="584"/>
    </location>
</feature>
<feature type="compositionally biased region" description="Basic and acidic residues" evidence="7">
    <location>
        <begin position="460"/>
        <end position="470"/>
    </location>
</feature>
<feature type="compositionally biased region" description="Basic and acidic residues" evidence="7">
    <location>
        <begin position="324"/>
        <end position="334"/>
    </location>
</feature>
<accession>A0A1L0BR50</accession>
<feature type="region of interest" description="Disordered" evidence="7">
    <location>
        <begin position="450"/>
        <end position="606"/>
    </location>
</feature>
<keyword evidence="5" id="KW-0206">Cytoskeleton</keyword>
<dbReference type="EMBL" id="LT635766">
    <property type="protein sequence ID" value="SGZ53825.1"/>
    <property type="molecule type" value="Genomic_DNA"/>
</dbReference>
<feature type="compositionally biased region" description="Basic and acidic residues" evidence="7">
    <location>
        <begin position="585"/>
        <end position="596"/>
    </location>
</feature>
<feature type="compositionally biased region" description="Polar residues" evidence="7">
    <location>
        <begin position="487"/>
        <end position="499"/>
    </location>
</feature>
<dbReference type="Pfam" id="PF03941">
    <property type="entry name" value="INCENP_ARK-bind"/>
    <property type="match status" value="1"/>
</dbReference>
<organism evidence="9 10">
    <name type="scientific">Sungouiella intermedia</name>
    <dbReference type="NCBI Taxonomy" id="45354"/>
    <lineage>
        <taxon>Eukaryota</taxon>
        <taxon>Fungi</taxon>
        <taxon>Dikarya</taxon>
        <taxon>Ascomycota</taxon>
        <taxon>Saccharomycotina</taxon>
        <taxon>Pichiomycetes</taxon>
        <taxon>Metschnikowiaceae</taxon>
        <taxon>Sungouiella</taxon>
    </lineage>
</organism>
<proteinExistence type="inferred from homology"/>
<keyword evidence="4" id="KW-0963">Cytoplasm</keyword>
<protein>
    <submittedName>
        <fullName evidence="9">CIC11C00000004689</fullName>
    </submittedName>
</protein>
<dbReference type="GO" id="GO:0005634">
    <property type="term" value="C:nucleus"/>
    <property type="evidence" value="ECO:0007669"/>
    <property type="project" value="UniProtKB-SubCell"/>
</dbReference>
<feature type="region of interest" description="Disordered" evidence="7">
    <location>
        <begin position="647"/>
        <end position="742"/>
    </location>
</feature>
<dbReference type="AlphaFoldDB" id="A0A1L0BR50"/>
<feature type="region of interest" description="Disordered" evidence="7">
    <location>
        <begin position="148"/>
        <end position="170"/>
    </location>
</feature>
<evidence type="ECO:0000313" key="10">
    <source>
        <dbReference type="Proteomes" id="UP000182259"/>
    </source>
</evidence>
<feature type="region of interest" description="Disordered" evidence="7">
    <location>
        <begin position="784"/>
        <end position="827"/>
    </location>
</feature>
<sequence length="893" mass="99244">MSSTLWAIQAAKKNRKNDVVPGSSKFITAEMKTNVDIAKAGISTFNESLQTCVHLLNDIIDDINNGAPALLLQKVTQLSLANLDVKDEDSILSRTYSRYSRTDRSITEEISRPELKVELSEKIIRLAEPPILSPDRLTFAGPILPSVLNSEPKEQPSVPSPKPSFLQTPASAPKEVRIPLSLELTTTKTENILPSEPYEHDEIRLELPSSSPAISKLESGKIEDINTALSPIHIPRNTVALMSPNVDLSFIPIANSINPLKFDNAPNLKTELLEESDTSFQAISTAIRKSFAGKLSMGQFAGSLPLYSDYKDDTDARLNSQDIPSKRPETHAQDSKAISINSHQSRREKSIYTKRTSVFVALPDREPIAYLNSTRQSIKVKAEEAESRVRSLVYQGDLTSNNDNSNLHRYNTTSYKNSTISHRETNASKVGHNVASKLVNIARNLDLRFPGKTRAVQSPTERRLPVERRSPLGRRSPTQPREKKRLNQSASSGNLQSGSIPRISPTRGRTQSRSPRAPSGRVRPSAQLQKSFSTRTTDSGSPSRKIRQSHGPFLSTASNAGSKFSLATDDASSTQNSRSPTKYNNRTDNESIRDSPTDYDSVTPLIKRDPEILQRLTLPTSASILKATKSFTTKETKEPQMKNRFLTTTLNPENPPHFAPKPQMKRPSPTKKDLSRGEKNKVARKIPPLKFEPSSRPKQKINLAISHKQDLRESTLKTDNPPTERLVTSPKKKERVTNGKQEYPQRKSIKRALEPLDIHVAPRKRAVGNAVPLPDAARGIFKGEQSKEKRKTQKALTTPLRHRAKSLTDIGTADSPGFRPDALPEIPSDDEALRKKKYLKSWAETPELLKVMKETKDLDPVAVFGDVPVLRMDDVFESAASRQRGMASPNMMS</sequence>
<evidence type="ECO:0000256" key="5">
    <source>
        <dbReference type="ARBA" id="ARBA00023212"/>
    </source>
</evidence>
<evidence type="ECO:0000313" key="9">
    <source>
        <dbReference type="EMBL" id="SGZ53825.1"/>
    </source>
</evidence>
<feature type="domain" description="Inner centromere protein ARK-binding" evidence="8">
    <location>
        <begin position="825"/>
        <end position="876"/>
    </location>
</feature>
<evidence type="ECO:0000256" key="2">
    <source>
        <dbReference type="ARBA" id="ARBA00004186"/>
    </source>
</evidence>
<feature type="compositionally biased region" description="Basic and acidic residues" evidence="7">
    <location>
        <begin position="707"/>
        <end position="716"/>
    </location>
</feature>
<comment type="similarity">
    <text evidence="3">Belongs to the INCENP family.</text>
</comment>
<evidence type="ECO:0000256" key="1">
    <source>
        <dbReference type="ARBA" id="ARBA00004123"/>
    </source>
</evidence>
<evidence type="ECO:0000256" key="7">
    <source>
        <dbReference type="SAM" id="MobiDB-lite"/>
    </source>
</evidence>
<feature type="compositionally biased region" description="Polar residues" evidence="7">
    <location>
        <begin position="526"/>
        <end position="542"/>
    </location>
</feature>
<reference evidence="9 10" key="1">
    <citation type="submission" date="2016-10" db="EMBL/GenBank/DDBJ databases">
        <authorList>
            <person name="de Groot N.N."/>
        </authorList>
    </citation>
    <scope>NUCLEOTIDE SEQUENCE [LARGE SCALE GENOMIC DNA]</scope>
    <source>
        <strain evidence="9 10">PYCC 4715</strain>
    </source>
</reference>
<evidence type="ECO:0000256" key="3">
    <source>
        <dbReference type="ARBA" id="ARBA00010042"/>
    </source>
</evidence>
<keyword evidence="6" id="KW-0539">Nucleus</keyword>
<gene>
    <name evidence="9" type="ORF">SAMEA4029009_CIC11G00000004689</name>
</gene>
<dbReference type="Proteomes" id="UP000182259">
    <property type="component" value="Chromosome III"/>
</dbReference>
<evidence type="ECO:0000256" key="4">
    <source>
        <dbReference type="ARBA" id="ARBA00022490"/>
    </source>
</evidence>
<evidence type="ECO:0000256" key="6">
    <source>
        <dbReference type="ARBA" id="ARBA00023242"/>
    </source>
</evidence>
<feature type="region of interest" description="Disordered" evidence="7">
    <location>
        <begin position="315"/>
        <end position="337"/>
    </location>
</feature>
<name>A0A1L0BR50_9ASCO</name>
<feature type="compositionally biased region" description="Basic and acidic residues" evidence="7">
    <location>
        <begin position="670"/>
        <end position="681"/>
    </location>
</feature>
<dbReference type="GO" id="GO:0005819">
    <property type="term" value="C:spindle"/>
    <property type="evidence" value="ECO:0007669"/>
    <property type="project" value="UniProtKB-SubCell"/>
</dbReference>